<feature type="compositionally biased region" description="Basic and acidic residues" evidence="1">
    <location>
        <begin position="255"/>
        <end position="293"/>
    </location>
</feature>
<accession>A0ABN9W1D9</accession>
<feature type="non-terminal residue" evidence="2">
    <location>
        <position position="1"/>
    </location>
</feature>
<evidence type="ECO:0000256" key="1">
    <source>
        <dbReference type="SAM" id="MobiDB-lite"/>
    </source>
</evidence>
<evidence type="ECO:0008006" key="4">
    <source>
        <dbReference type="Google" id="ProtNLM"/>
    </source>
</evidence>
<dbReference type="Proteomes" id="UP001189429">
    <property type="component" value="Unassembled WGS sequence"/>
</dbReference>
<sequence length="321" mass="36206">AFTGQQVQVLVFRDADIVELAIAKTLRDEECVRRSSSRELRLRSRSRSSSSSASDLYSRVRWPRQPPSPALREYKKLLTQARSEEPQVKPPTPPPAPGCQKVLAWEPRVAHQEPWRARETPALATEPPASSVSAPAREQAERKNHILLHLQLDRISSQHEALAQAAKELQQKKVSPSPRRASAPALDSAPSQGALKKRRWRRVKAKKKEELELEVAPVEAVKTFALDVLDEGISAEGEEVVAQQAAPAAGLRTLSNKEKRELKKQRKLPDVERSLRRPGRERDPGTEPLEVLHAEHQRAGLEWIWEQFVARAKDEKARFPE</sequence>
<organism evidence="2 3">
    <name type="scientific">Prorocentrum cordatum</name>
    <dbReference type="NCBI Taxonomy" id="2364126"/>
    <lineage>
        <taxon>Eukaryota</taxon>
        <taxon>Sar</taxon>
        <taxon>Alveolata</taxon>
        <taxon>Dinophyceae</taxon>
        <taxon>Prorocentrales</taxon>
        <taxon>Prorocentraceae</taxon>
        <taxon>Prorocentrum</taxon>
    </lineage>
</organism>
<protein>
    <recommendedName>
        <fullName evidence="4">Ribosome biogenesis protein NOP53</fullName>
    </recommendedName>
</protein>
<dbReference type="EMBL" id="CAUYUJ010017843">
    <property type="protein sequence ID" value="CAK0878394.1"/>
    <property type="molecule type" value="Genomic_DNA"/>
</dbReference>
<feature type="region of interest" description="Disordered" evidence="1">
    <location>
        <begin position="35"/>
        <end position="70"/>
    </location>
</feature>
<comment type="caution">
    <text evidence="2">The sequence shown here is derived from an EMBL/GenBank/DDBJ whole genome shotgun (WGS) entry which is preliminary data.</text>
</comment>
<feature type="region of interest" description="Disordered" evidence="1">
    <location>
        <begin position="114"/>
        <end position="135"/>
    </location>
</feature>
<gene>
    <name evidence="2" type="ORF">PCOR1329_LOCUS62183</name>
</gene>
<feature type="compositionally biased region" description="Low complexity" evidence="1">
    <location>
        <begin position="47"/>
        <end position="60"/>
    </location>
</feature>
<evidence type="ECO:0000313" key="3">
    <source>
        <dbReference type="Proteomes" id="UP001189429"/>
    </source>
</evidence>
<feature type="region of interest" description="Disordered" evidence="1">
    <location>
        <begin position="165"/>
        <end position="199"/>
    </location>
</feature>
<name>A0ABN9W1D9_9DINO</name>
<feature type="region of interest" description="Disordered" evidence="1">
    <location>
        <begin position="242"/>
        <end position="293"/>
    </location>
</feature>
<proteinExistence type="predicted"/>
<evidence type="ECO:0000313" key="2">
    <source>
        <dbReference type="EMBL" id="CAK0878394.1"/>
    </source>
</evidence>
<feature type="non-terminal residue" evidence="2">
    <location>
        <position position="321"/>
    </location>
</feature>
<reference evidence="2" key="1">
    <citation type="submission" date="2023-10" db="EMBL/GenBank/DDBJ databases">
        <authorList>
            <person name="Chen Y."/>
            <person name="Shah S."/>
            <person name="Dougan E. K."/>
            <person name="Thang M."/>
            <person name="Chan C."/>
        </authorList>
    </citation>
    <scope>NUCLEOTIDE SEQUENCE [LARGE SCALE GENOMIC DNA]</scope>
</reference>
<keyword evidence="3" id="KW-1185">Reference proteome</keyword>